<proteinExistence type="predicted"/>
<evidence type="ECO:0000259" key="4">
    <source>
        <dbReference type="PROSITE" id="PS51387"/>
    </source>
</evidence>
<evidence type="ECO:0000256" key="3">
    <source>
        <dbReference type="ARBA" id="ARBA00023002"/>
    </source>
</evidence>
<dbReference type="GO" id="GO:0071949">
    <property type="term" value="F:FAD binding"/>
    <property type="evidence" value="ECO:0007669"/>
    <property type="project" value="InterPro"/>
</dbReference>
<evidence type="ECO:0000256" key="1">
    <source>
        <dbReference type="ARBA" id="ARBA00022630"/>
    </source>
</evidence>
<dbReference type="PANTHER" id="PTHR42659">
    <property type="entry name" value="XANTHINE DEHYDROGENASE SUBUNIT C-RELATED"/>
    <property type="match status" value="1"/>
</dbReference>
<keyword evidence="2" id="KW-0274">FAD</keyword>
<name>A0A1M6TRF6_PSETH</name>
<dbReference type="InterPro" id="IPR036318">
    <property type="entry name" value="FAD-bd_PCMH-like_sf"/>
</dbReference>
<evidence type="ECO:0000313" key="6">
    <source>
        <dbReference type="Proteomes" id="UP000184363"/>
    </source>
</evidence>
<evidence type="ECO:0000256" key="2">
    <source>
        <dbReference type="ARBA" id="ARBA00022827"/>
    </source>
</evidence>
<organism evidence="5 6">
    <name type="scientific">Pseudonocardia thermophila</name>
    <dbReference type="NCBI Taxonomy" id="1848"/>
    <lineage>
        <taxon>Bacteria</taxon>
        <taxon>Bacillati</taxon>
        <taxon>Actinomycetota</taxon>
        <taxon>Actinomycetes</taxon>
        <taxon>Pseudonocardiales</taxon>
        <taxon>Pseudonocardiaceae</taxon>
        <taxon>Pseudonocardia</taxon>
    </lineage>
</organism>
<accession>A0A1M6TRF6</accession>
<keyword evidence="3" id="KW-0560">Oxidoreductase</keyword>
<dbReference type="RefSeq" id="WP_073457293.1">
    <property type="nucleotide sequence ID" value="NZ_FRAP01000008.1"/>
</dbReference>
<dbReference type="InterPro" id="IPR002346">
    <property type="entry name" value="Mopterin_DH_FAD-bd"/>
</dbReference>
<dbReference type="Pfam" id="PF00941">
    <property type="entry name" value="FAD_binding_5"/>
    <property type="match status" value="1"/>
</dbReference>
<sequence>MIVEDIRRPPSLSAAVRLLADLGDDARLVAGGTAVVLMLRQRLLSVSTLVSLDSVADTRYRGIDVLDGHLRIGGGERLADVAAHPAVRGLLPAFAEACGAVGNVRIRNRATIAGNLAEADYASDPPAALVALDAQVDVIGPGGARRIPAAELFVGYYETALQDAEVIAGIEVPRPTRGVGSAYLRFTSRGSEDRPCIGAAAVMAITPGGRIEHLRVVVGAVADVPHLLPDVLADAAGRPAADEVFAEIGAGYARRIDPLDDERGSAWYRRRMIEVHVRRALAEAHRRAVR</sequence>
<dbReference type="STRING" id="1848.SAMN05443637_108203"/>
<keyword evidence="1" id="KW-0285">Flavoprotein</keyword>
<dbReference type="GO" id="GO:0016491">
    <property type="term" value="F:oxidoreductase activity"/>
    <property type="evidence" value="ECO:0007669"/>
    <property type="project" value="UniProtKB-KW"/>
</dbReference>
<reference evidence="5 6" key="1">
    <citation type="submission" date="2016-11" db="EMBL/GenBank/DDBJ databases">
        <authorList>
            <person name="Jaros S."/>
            <person name="Januszkiewicz K."/>
            <person name="Wedrychowicz H."/>
        </authorList>
    </citation>
    <scope>NUCLEOTIDE SEQUENCE [LARGE SCALE GENOMIC DNA]</scope>
    <source>
        <strain evidence="5 6">DSM 43832</strain>
    </source>
</reference>
<dbReference type="InterPro" id="IPR016169">
    <property type="entry name" value="FAD-bd_PCMH_sub2"/>
</dbReference>
<evidence type="ECO:0000313" key="5">
    <source>
        <dbReference type="EMBL" id="SHK59514.1"/>
    </source>
</evidence>
<dbReference type="InterPro" id="IPR051312">
    <property type="entry name" value="Diverse_Substr_Oxidored"/>
</dbReference>
<dbReference type="Gene3D" id="3.30.43.10">
    <property type="entry name" value="Uridine Diphospho-n-acetylenolpyruvylglucosamine Reductase, domain 2"/>
    <property type="match status" value="1"/>
</dbReference>
<feature type="domain" description="FAD-binding PCMH-type" evidence="4">
    <location>
        <begin position="1"/>
        <end position="177"/>
    </location>
</feature>
<dbReference type="EMBL" id="FRAP01000008">
    <property type="protein sequence ID" value="SHK59514.1"/>
    <property type="molecule type" value="Genomic_DNA"/>
</dbReference>
<dbReference type="InterPro" id="IPR016166">
    <property type="entry name" value="FAD-bd_PCMH"/>
</dbReference>
<dbReference type="PROSITE" id="PS51387">
    <property type="entry name" value="FAD_PCMH"/>
    <property type="match status" value="1"/>
</dbReference>
<dbReference type="AlphaFoldDB" id="A0A1M6TRF6"/>
<dbReference type="SMART" id="SM01092">
    <property type="entry name" value="CO_deh_flav_C"/>
    <property type="match status" value="1"/>
</dbReference>
<dbReference type="PANTHER" id="PTHR42659:SF2">
    <property type="entry name" value="XANTHINE DEHYDROGENASE SUBUNIT C-RELATED"/>
    <property type="match status" value="1"/>
</dbReference>
<dbReference type="Gene3D" id="3.30.390.50">
    <property type="entry name" value="CO dehydrogenase flavoprotein, C-terminal domain"/>
    <property type="match status" value="1"/>
</dbReference>
<dbReference type="SUPFAM" id="SSF56176">
    <property type="entry name" value="FAD-binding/transporter-associated domain-like"/>
    <property type="match status" value="1"/>
</dbReference>
<dbReference type="InterPro" id="IPR016167">
    <property type="entry name" value="FAD-bd_PCMH_sub1"/>
</dbReference>
<dbReference type="SUPFAM" id="SSF55447">
    <property type="entry name" value="CO dehydrogenase flavoprotein C-terminal domain-like"/>
    <property type="match status" value="1"/>
</dbReference>
<gene>
    <name evidence="5" type="ORF">SAMN05443637_108203</name>
</gene>
<dbReference type="InterPro" id="IPR005107">
    <property type="entry name" value="CO_DH_flav_C"/>
</dbReference>
<dbReference type="Pfam" id="PF03450">
    <property type="entry name" value="CO_deh_flav_C"/>
    <property type="match status" value="1"/>
</dbReference>
<protein>
    <submittedName>
        <fullName evidence="5">Carbon-monoxide dehydrogenase medium subunit</fullName>
    </submittedName>
</protein>
<dbReference type="Gene3D" id="3.30.465.10">
    <property type="match status" value="1"/>
</dbReference>
<dbReference type="Proteomes" id="UP000184363">
    <property type="component" value="Unassembled WGS sequence"/>
</dbReference>
<dbReference type="InterPro" id="IPR036683">
    <property type="entry name" value="CO_DH_flav_C_dom_sf"/>
</dbReference>
<keyword evidence="6" id="KW-1185">Reference proteome</keyword>
<dbReference type="OrthoDB" id="9793944at2"/>